<dbReference type="EMBL" id="JAWDIO010000002">
    <property type="protein sequence ID" value="MDU0353620.1"/>
    <property type="molecule type" value="Genomic_DNA"/>
</dbReference>
<dbReference type="Pfam" id="PF01715">
    <property type="entry name" value="IPPT"/>
    <property type="match status" value="1"/>
</dbReference>
<comment type="catalytic activity">
    <reaction evidence="9 10 11">
        <text>adenosine(37) in tRNA + dimethylallyl diphosphate = N(6)-dimethylallyladenosine(37) in tRNA + diphosphate</text>
        <dbReference type="Rhea" id="RHEA:26482"/>
        <dbReference type="Rhea" id="RHEA-COMP:10162"/>
        <dbReference type="Rhea" id="RHEA-COMP:10375"/>
        <dbReference type="ChEBI" id="CHEBI:33019"/>
        <dbReference type="ChEBI" id="CHEBI:57623"/>
        <dbReference type="ChEBI" id="CHEBI:74411"/>
        <dbReference type="ChEBI" id="CHEBI:74415"/>
        <dbReference type="EC" id="2.5.1.75"/>
    </reaction>
</comment>
<comment type="caution">
    <text evidence="14">The sequence shown here is derived from an EMBL/GenBank/DDBJ whole genome shotgun (WGS) entry which is preliminary data.</text>
</comment>
<dbReference type="PANTHER" id="PTHR11088:SF60">
    <property type="entry name" value="TRNA DIMETHYLALLYLTRANSFERASE"/>
    <property type="match status" value="1"/>
</dbReference>
<dbReference type="NCBIfam" id="TIGR00174">
    <property type="entry name" value="miaA"/>
    <property type="match status" value="1"/>
</dbReference>
<accession>A0ABU3SUD4</accession>
<dbReference type="PANTHER" id="PTHR11088">
    <property type="entry name" value="TRNA DIMETHYLALLYLTRANSFERASE"/>
    <property type="match status" value="1"/>
</dbReference>
<comment type="subunit">
    <text evidence="10">Monomer.</text>
</comment>
<proteinExistence type="inferred from homology"/>
<evidence type="ECO:0000313" key="15">
    <source>
        <dbReference type="Proteomes" id="UP001247805"/>
    </source>
</evidence>
<evidence type="ECO:0000256" key="7">
    <source>
        <dbReference type="ARBA" id="ARBA00022840"/>
    </source>
</evidence>
<feature type="region of interest" description="Interaction with substrate tRNA" evidence="10">
    <location>
        <begin position="174"/>
        <end position="178"/>
    </location>
</feature>
<feature type="binding site" evidence="10">
    <location>
        <begin position="27"/>
        <end position="32"/>
    </location>
    <ligand>
        <name>substrate</name>
    </ligand>
</feature>
<evidence type="ECO:0000313" key="14">
    <source>
        <dbReference type="EMBL" id="MDU0353620.1"/>
    </source>
</evidence>
<comment type="caution">
    <text evidence="10">Lacks conserved residue(s) required for the propagation of feature annotation.</text>
</comment>
<evidence type="ECO:0000256" key="12">
    <source>
        <dbReference type="RuleBase" id="RU003784"/>
    </source>
</evidence>
<keyword evidence="7 10" id="KW-0067">ATP-binding</keyword>
<evidence type="ECO:0000256" key="5">
    <source>
        <dbReference type="ARBA" id="ARBA00022694"/>
    </source>
</evidence>
<evidence type="ECO:0000256" key="11">
    <source>
        <dbReference type="RuleBase" id="RU003783"/>
    </source>
</evidence>
<evidence type="ECO:0000256" key="3">
    <source>
        <dbReference type="ARBA" id="ARBA00005842"/>
    </source>
</evidence>
<comment type="function">
    <text evidence="2 10 12">Catalyzes the transfer of a dimethylallyl group onto the adenine at position 37 in tRNAs that read codons beginning with uridine, leading to the formation of N6-(dimethylallyl)adenosine (i(6)A).</text>
</comment>
<protein>
    <recommendedName>
        <fullName evidence="10">tRNA dimethylallyltransferase</fullName>
        <ecNumber evidence="10">2.5.1.75</ecNumber>
    </recommendedName>
    <alternativeName>
        <fullName evidence="10">Dimethylallyl diphosphate:tRNA dimethylallyltransferase</fullName>
        <shortName evidence="10">DMAPP:tRNA dimethylallyltransferase</shortName>
        <shortName evidence="10">DMATase</shortName>
    </alternativeName>
    <alternativeName>
        <fullName evidence="10">Isopentenyl-diphosphate:tRNA isopentenyltransferase</fullName>
        <shortName evidence="10">IPP transferase</shortName>
        <shortName evidence="10">IPPT</shortName>
        <shortName evidence="10">IPTase</shortName>
    </alternativeName>
</protein>
<feature type="region of interest" description="Interaction with substrate tRNA" evidence="10">
    <location>
        <begin position="255"/>
        <end position="260"/>
    </location>
</feature>
<evidence type="ECO:0000256" key="13">
    <source>
        <dbReference type="RuleBase" id="RU003785"/>
    </source>
</evidence>
<dbReference type="HAMAP" id="MF_00185">
    <property type="entry name" value="IPP_trans"/>
    <property type="match status" value="1"/>
</dbReference>
<dbReference type="InterPro" id="IPR018022">
    <property type="entry name" value="IPT"/>
</dbReference>
<feature type="binding site" evidence="10">
    <location>
        <begin position="25"/>
        <end position="32"/>
    </location>
    <ligand>
        <name>ATP</name>
        <dbReference type="ChEBI" id="CHEBI:30616"/>
    </ligand>
</feature>
<dbReference type="EC" id="2.5.1.75" evidence="10"/>
<keyword evidence="4 10" id="KW-0808">Transferase</keyword>
<feature type="site" description="Interaction with substrate tRNA" evidence="10">
    <location>
        <position position="116"/>
    </location>
</feature>
<dbReference type="InterPro" id="IPR039657">
    <property type="entry name" value="Dimethylallyltransferase"/>
</dbReference>
<keyword evidence="15" id="KW-1185">Reference proteome</keyword>
<keyword evidence="8 10" id="KW-0460">Magnesium</keyword>
<evidence type="ECO:0000256" key="6">
    <source>
        <dbReference type="ARBA" id="ARBA00022741"/>
    </source>
</evidence>
<dbReference type="InterPro" id="IPR027417">
    <property type="entry name" value="P-loop_NTPase"/>
</dbReference>
<evidence type="ECO:0000256" key="9">
    <source>
        <dbReference type="ARBA" id="ARBA00049563"/>
    </source>
</evidence>
<dbReference type="Proteomes" id="UP001247805">
    <property type="component" value="Unassembled WGS sequence"/>
</dbReference>
<keyword evidence="6 10" id="KW-0547">Nucleotide-binding</keyword>
<evidence type="ECO:0000256" key="2">
    <source>
        <dbReference type="ARBA" id="ARBA00003213"/>
    </source>
</evidence>
<dbReference type="GO" id="GO:0052381">
    <property type="term" value="F:tRNA dimethylallyltransferase activity"/>
    <property type="evidence" value="ECO:0007669"/>
    <property type="project" value="UniProtKB-EC"/>
</dbReference>
<dbReference type="Gene3D" id="1.10.20.140">
    <property type="match status" value="1"/>
</dbReference>
<comment type="similarity">
    <text evidence="3 10 13">Belongs to the IPP transferase family.</text>
</comment>
<reference evidence="14 15" key="1">
    <citation type="submission" date="2023-10" db="EMBL/GenBank/DDBJ databases">
        <title>Glaciecola aquimarina strain GGW-M5 nov., isolated from a coastal seawater.</title>
        <authorList>
            <person name="Bayburt H."/>
            <person name="Kim J.M."/>
            <person name="Choi B.J."/>
            <person name="Jeon C.O."/>
        </authorList>
    </citation>
    <scope>NUCLEOTIDE SEQUENCE [LARGE SCALE GENOMIC DNA]</scope>
    <source>
        <strain evidence="14 15">KCTC 32108</strain>
    </source>
</reference>
<feature type="site" description="Interaction with substrate tRNA" evidence="10">
    <location>
        <position position="138"/>
    </location>
</feature>
<evidence type="ECO:0000256" key="1">
    <source>
        <dbReference type="ARBA" id="ARBA00001946"/>
    </source>
</evidence>
<gene>
    <name evidence="10 14" type="primary">miaA</name>
    <name evidence="14" type="ORF">RS130_06475</name>
</gene>
<dbReference type="SUPFAM" id="SSF52540">
    <property type="entry name" value="P-loop containing nucleoside triphosphate hydrolases"/>
    <property type="match status" value="1"/>
</dbReference>
<organism evidence="14 15">
    <name type="scientific">Paraglaciecola aquimarina</name>
    <dbReference type="NCBI Taxonomy" id="1235557"/>
    <lineage>
        <taxon>Bacteria</taxon>
        <taxon>Pseudomonadati</taxon>
        <taxon>Pseudomonadota</taxon>
        <taxon>Gammaproteobacteria</taxon>
        <taxon>Alteromonadales</taxon>
        <taxon>Alteromonadaceae</taxon>
        <taxon>Paraglaciecola</taxon>
    </lineage>
</organism>
<dbReference type="RefSeq" id="WP_316025278.1">
    <property type="nucleotide sequence ID" value="NZ_JAWDIO010000002.1"/>
</dbReference>
<feature type="region of interest" description="Interaction with substrate tRNA" evidence="10">
    <location>
        <begin position="50"/>
        <end position="53"/>
    </location>
</feature>
<sequence length="322" mass="36572">MTPNSLPQQNIEKNSELPKALFLMGPTASGKTELAIQLCERFPCEIVSVDSALIYKDMNIGTAKPNAEELKRAPHQLIDILDPAESYSVAEFRRDALQAMNEIVARGNIPLLVGGTMMYYKALVDGLSPLPESDAAVRKVIEQQADELGWEALHLKLAEIDPVSAQRIHPNDPQRLTRALEVYALTQRSMTELMATKSAPIPFEINQFSIAPQDRAVLHERIGLRFQMMLDAGFQQEVECLKRREDLHLNLPSMRCVGYRQMWQYLDNEFDFDEMRNKSLAATRQLAKRQLTWLRGWENIYALDTFGKDNISKVIKQSGIRA</sequence>
<keyword evidence="5 10" id="KW-0819">tRNA processing</keyword>
<evidence type="ECO:0000256" key="10">
    <source>
        <dbReference type="HAMAP-Rule" id="MF_00185"/>
    </source>
</evidence>
<dbReference type="Gene3D" id="3.40.50.300">
    <property type="entry name" value="P-loop containing nucleotide triphosphate hydrolases"/>
    <property type="match status" value="1"/>
</dbReference>
<evidence type="ECO:0000256" key="8">
    <source>
        <dbReference type="ARBA" id="ARBA00022842"/>
    </source>
</evidence>
<name>A0ABU3SUD4_9ALTE</name>
<comment type="cofactor">
    <cofactor evidence="1 10">
        <name>Mg(2+)</name>
        <dbReference type="ChEBI" id="CHEBI:18420"/>
    </cofactor>
</comment>
<evidence type="ECO:0000256" key="4">
    <source>
        <dbReference type="ARBA" id="ARBA00022679"/>
    </source>
</evidence>